<dbReference type="Proteomes" id="UP000694388">
    <property type="component" value="Unplaced"/>
</dbReference>
<dbReference type="GO" id="GO:0007030">
    <property type="term" value="P:Golgi organization"/>
    <property type="evidence" value="ECO:0007669"/>
    <property type="project" value="InterPro"/>
</dbReference>
<dbReference type="InterPro" id="IPR027095">
    <property type="entry name" value="Golgin-45"/>
</dbReference>
<dbReference type="GO" id="GO:0043001">
    <property type="term" value="P:Golgi to plasma membrane protein transport"/>
    <property type="evidence" value="ECO:0007669"/>
    <property type="project" value="InterPro"/>
</dbReference>
<keyword evidence="3" id="KW-1185">Reference proteome</keyword>
<evidence type="ECO:0000313" key="2">
    <source>
        <dbReference type="Ensembl" id="ENSEBUP00000023349.1"/>
    </source>
</evidence>
<evidence type="ECO:0000313" key="3">
    <source>
        <dbReference type="Proteomes" id="UP000694388"/>
    </source>
</evidence>
<dbReference type="AlphaFoldDB" id="A0A8C4R427"/>
<feature type="region of interest" description="Disordered" evidence="1">
    <location>
        <begin position="39"/>
        <end position="65"/>
    </location>
</feature>
<name>A0A8C4R427_EPTBU</name>
<dbReference type="Ensembl" id="ENSEBUT00000023925.1">
    <property type="protein sequence ID" value="ENSEBUP00000023349.1"/>
    <property type="gene ID" value="ENSEBUG00000014382.1"/>
</dbReference>
<dbReference type="PANTHER" id="PTHR13066:SF2">
    <property type="entry name" value="GOLGIN-45"/>
    <property type="match status" value="1"/>
</dbReference>
<reference evidence="2" key="1">
    <citation type="submission" date="2025-08" db="UniProtKB">
        <authorList>
            <consortium name="Ensembl"/>
        </authorList>
    </citation>
    <scope>IDENTIFICATION</scope>
</reference>
<proteinExistence type="predicted"/>
<dbReference type="OMA" id="ELERMSI"/>
<dbReference type="PANTHER" id="PTHR13066">
    <property type="entry name" value="BASIC LEUCINE ZIPPER NUCLEAR FACTOR 1 BLZF1 PROTEIN"/>
    <property type="match status" value="1"/>
</dbReference>
<evidence type="ECO:0000256" key="1">
    <source>
        <dbReference type="SAM" id="MobiDB-lite"/>
    </source>
</evidence>
<organism evidence="2 3">
    <name type="scientific">Eptatretus burgeri</name>
    <name type="common">Inshore hagfish</name>
    <dbReference type="NCBI Taxonomy" id="7764"/>
    <lineage>
        <taxon>Eukaryota</taxon>
        <taxon>Metazoa</taxon>
        <taxon>Chordata</taxon>
        <taxon>Craniata</taxon>
        <taxon>Vertebrata</taxon>
        <taxon>Cyclostomata</taxon>
        <taxon>Myxini</taxon>
        <taxon>Myxiniformes</taxon>
        <taxon>Myxinidae</taxon>
        <taxon>Eptatretinae</taxon>
        <taxon>Eptatretus</taxon>
    </lineage>
</organism>
<dbReference type="GO" id="GO:0000139">
    <property type="term" value="C:Golgi membrane"/>
    <property type="evidence" value="ECO:0007669"/>
    <property type="project" value="TreeGrafter"/>
</dbReference>
<protein>
    <submittedName>
        <fullName evidence="2">Uncharacterized protein</fullName>
    </submittedName>
</protein>
<reference evidence="2" key="2">
    <citation type="submission" date="2025-09" db="UniProtKB">
        <authorList>
            <consortium name="Ensembl"/>
        </authorList>
    </citation>
    <scope>IDENTIFICATION</scope>
</reference>
<sequence length="320" mass="35665">MKIEQFWAYYGESLKCYSFTLRTPFAALTDVNMAGQARGFGDGMEKDEGELEHDGCSKDSDEEELPGNNWDLSWLAGLDEEDDVDEVEVEAVRISVPRSALVRERKANKGGIAVAGGVGGRLCRKEEGDVEEDGEEELEEEERAKLVREKDAAVRELAVQLQLNRELKALLVASLGSDVQRKVEALVREHLMQAALSQETSRKLSAVTERAERLHIQCDVWRSKSIGSRCACLVFLRLKLSERAEKRARRAVHALLAEHGQLHRDIVLLPKTKASLGSTGMGKKGFSPGRLNIGRFHMYTRYEGITLNCCPHCTGDIIVL</sequence>
<accession>A0A8C4R427</accession>